<name>A0ABD1MEW6_9FABA</name>
<dbReference type="InterPro" id="IPR058546">
    <property type="entry name" value="RPS4B/Roq1-like_LRR"/>
</dbReference>
<dbReference type="PANTHER" id="PTHR45752">
    <property type="entry name" value="LEUCINE-RICH REPEAT-CONTAINING"/>
    <property type="match status" value="1"/>
</dbReference>
<dbReference type="PANTHER" id="PTHR45752:SF195">
    <property type="entry name" value="LEUCINE-RICH REPEAT (LRR) FAMILY PROTEIN-RELATED"/>
    <property type="match status" value="1"/>
</dbReference>
<reference evidence="3 4" key="1">
    <citation type="submission" date="2024-08" db="EMBL/GenBank/DDBJ databases">
        <title>Insights into the chromosomal genome structure of Flemingia macrophylla.</title>
        <authorList>
            <person name="Ding Y."/>
            <person name="Zhao Y."/>
            <person name="Bi W."/>
            <person name="Wu M."/>
            <person name="Zhao G."/>
            <person name="Gong Y."/>
            <person name="Li W."/>
            <person name="Zhang P."/>
        </authorList>
    </citation>
    <scope>NUCLEOTIDE SEQUENCE [LARGE SCALE GENOMIC DNA]</scope>
    <source>
        <strain evidence="3">DYQJB</strain>
        <tissue evidence="3">Leaf</tissue>
    </source>
</reference>
<protein>
    <recommendedName>
        <fullName evidence="2">Disease resistance protein RPS4B/Roq1-like leucine-rich repeats domain-containing protein</fullName>
    </recommendedName>
</protein>
<keyword evidence="4" id="KW-1185">Reference proteome</keyword>
<evidence type="ECO:0000313" key="3">
    <source>
        <dbReference type="EMBL" id="KAL2334343.1"/>
    </source>
</evidence>
<comment type="caution">
    <text evidence="3">The sequence shown here is derived from an EMBL/GenBank/DDBJ whole genome shotgun (WGS) entry which is preliminary data.</text>
</comment>
<dbReference type="Pfam" id="PF23286">
    <property type="entry name" value="LRR_13"/>
    <property type="match status" value="1"/>
</dbReference>
<sequence length="361" mass="41993">MECSSLESLSPINLSSAVKLQLSGCSSLGSFPEITEKMNNLRRLYLYGLSIAELPWASFQNLCRLKRLHLTRCGAVQLPSRIFTELGLIIFKAEWCEGLHWPDLEVGEEPLTIEFLTISDCNLSDDFFDKGFQRFSRVKKLNLTGNNFTFLPKCINKLQLLKHLDVHDCYHLREIRGIPPQLKYLNAANCESLSCSSKSMVIKEQKRHELEGYFRFPGESVSDWFHQRSTGLPCSFWFRDKFPLGILCCTVVGQKNDDDYDYLYFIPEVFINGKLGKRFIEYEMSWTNLDHTYFHLLEALNSDNDHLKKGWNHAELLYYFEQRGKVRMKEVGIHVMMEGGSMTEDVRFSDPSRKRKLDDFI</sequence>
<evidence type="ECO:0000313" key="4">
    <source>
        <dbReference type="Proteomes" id="UP001603857"/>
    </source>
</evidence>
<dbReference type="InterPro" id="IPR050715">
    <property type="entry name" value="LRR-SigEffector_domain"/>
</dbReference>
<feature type="domain" description="Disease resistance protein RPS4B/Roq1-like leucine-rich repeats" evidence="2">
    <location>
        <begin position="16"/>
        <end position="195"/>
    </location>
</feature>
<dbReference type="SUPFAM" id="SSF52058">
    <property type="entry name" value="L domain-like"/>
    <property type="match status" value="1"/>
</dbReference>
<gene>
    <name evidence="3" type="ORF">Fmac_015556</name>
</gene>
<evidence type="ECO:0000259" key="2">
    <source>
        <dbReference type="Pfam" id="PF23286"/>
    </source>
</evidence>
<dbReference type="Proteomes" id="UP001603857">
    <property type="component" value="Unassembled WGS sequence"/>
</dbReference>
<organism evidence="3 4">
    <name type="scientific">Flemingia macrophylla</name>
    <dbReference type="NCBI Taxonomy" id="520843"/>
    <lineage>
        <taxon>Eukaryota</taxon>
        <taxon>Viridiplantae</taxon>
        <taxon>Streptophyta</taxon>
        <taxon>Embryophyta</taxon>
        <taxon>Tracheophyta</taxon>
        <taxon>Spermatophyta</taxon>
        <taxon>Magnoliopsida</taxon>
        <taxon>eudicotyledons</taxon>
        <taxon>Gunneridae</taxon>
        <taxon>Pentapetalae</taxon>
        <taxon>rosids</taxon>
        <taxon>fabids</taxon>
        <taxon>Fabales</taxon>
        <taxon>Fabaceae</taxon>
        <taxon>Papilionoideae</taxon>
        <taxon>50 kb inversion clade</taxon>
        <taxon>NPAAA clade</taxon>
        <taxon>indigoferoid/millettioid clade</taxon>
        <taxon>Phaseoleae</taxon>
        <taxon>Flemingia</taxon>
    </lineage>
</organism>
<keyword evidence="1" id="KW-0611">Plant defense</keyword>
<dbReference type="EMBL" id="JBGMDY010000005">
    <property type="protein sequence ID" value="KAL2334343.1"/>
    <property type="molecule type" value="Genomic_DNA"/>
</dbReference>
<proteinExistence type="predicted"/>
<dbReference type="Gene3D" id="3.80.10.10">
    <property type="entry name" value="Ribonuclease Inhibitor"/>
    <property type="match status" value="2"/>
</dbReference>
<dbReference type="AlphaFoldDB" id="A0ABD1MEW6"/>
<accession>A0ABD1MEW6</accession>
<evidence type="ECO:0000256" key="1">
    <source>
        <dbReference type="ARBA" id="ARBA00022821"/>
    </source>
</evidence>
<dbReference type="InterPro" id="IPR032675">
    <property type="entry name" value="LRR_dom_sf"/>
</dbReference>